<proteinExistence type="predicted"/>
<evidence type="ECO:0000313" key="2">
    <source>
        <dbReference type="EMBL" id="SFV69869.1"/>
    </source>
</evidence>
<dbReference type="Gene3D" id="2.10.260.10">
    <property type="match status" value="1"/>
</dbReference>
<feature type="domain" description="SpoVT-AbrB" evidence="1">
    <location>
        <begin position="5"/>
        <end position="49"/>
    </location>
</feature>
<name>A0A1W1CVS6_9ZZZZ</name>
<evidence type="ECO:0000259" key="1">
    <source>
        <dbReference type="SMART" id="SM00966"/>
    </source>
</evidence>
<sequence length="86" mass="9826">MTMLIKIGNSQGIRIPKPLIQQAHLENVSLELEVLENGLLIKPLNNTGRETWSANIEHIVSKNQGLEDEGFLEDLLNDNDLEEYEW</sequence>
<reference evidence="2" key="1">
    <citation type="submission" date="2016-10" db="EMBL/GenBank/DDBJ databases">
        <authorList>
            <person name="de Groot N.N."/>
        </authorList>
    </citation>
    <scope>NUCLEOTIDE SEQUENCE</scope>
</reference>
<dbReference type="Pfam" id="PF04014">
    <property type="entry name" value="MazE_antitoxin"/>
    <property type="match status" value="1"/>
</dbReference>
<dbReference type="SMART" id="SM00966">
    <property type="entry name" value="SpoVT_AbrB"/>
    <property type="match status" value="1"/>
</dbReference>
<dbReference type="InterPro" id="IPR037914">
    <property type="entry name" value="SpoVT-AbrB_sf"/>
</dbReference>
<gene>
    <name evidence="2" type="ORF">MNB_SM-4-909</name>
</gene>
<dbReference type="SUPFAM" id="SSF89447">
    <property type="entry name" value="AbrB/MazE/MraZ-like"/>
    <property type="match status" value="1"/>
</dbReference>
<protein>
    <submittedName>
        <fullName evidence="2">Transcriptional regulator/antitoxin, MazE</fullName>
    </submittedName>
</protein>
<dbReference type="AlphaFoldDB" id="A0A1W1CVS6"/>
<dbReference type="InterPro" id="IPR007159">
    <property type="entry name" value="SpoVT-AbrB_dom"/>
</dbReference>
<accession>A0A1W1CVS6</accession>
<dbReference type="EMBL" id="FPHF01000118">
    <property type="protein sequence ID" value="SFV69869.1"/>
    <property type="molecule type" value="Genomic_DNA"/>
</dbReference>
<dbReference type="GO" id="GO:0003677">
    <property type="term" value="F:DNA binding"/>
    <property type="evidence" value="ECO:0007669"/>
    <property type="project" value="InterPro"/>
</dbReference>
<organism evidence="2">
    <name type="scientific">hydrothermal vent metagenome</name>
    <dbReference type="NCBI Taxonomy" id="652676"/>
    <lineage>
        <taxon>unclassified sequences</taxon>
        <taxon>metagenomes</taxon>
        <taxon>ecological metagenomes</taxon>
    </lineage>
</organism>